<dbReference type="PANTHER" id="PTHR12276:SF45">
    <property type="entry name" value="CLATHRIN INTERACTOR 1"/>
    <property type="match status" value="1"/>
</dbReference>
<dbReference type="GO" id="GO:0005768">
    <property type="term" value="C:endosome"/>
    <property type="evidence" value="ECO:0007669"/>
    <property type="project" value="TreeGrafter"/>
</dbReference>
<dbReference type="OrthoDB" id="4033880at2759"/>
<dbReference type="STRING" id="50429.A0A2B4RWH2"/>
<comment type="caution">
    <text evidence="3">The sequence shown here is derived from an EMBL/GenBank/DDBJ whole genome shotgun (WGS) entry which is preliminary data.</text>
</comment>
<dbReference type="FunFam" id="1.25.40.90:FF:000006">
    <property type="entry name" value="Clathrin interactor 1"/>
    <property type="match status" value="1"/>
</dbReference>
<gene>
    <name evidence="3" type="primary">CLINT1</name>
    <name evidence="3" type="ORF">AWC38_SpisGene14388</name>
</gene>
<evidence type="ECO:0000259" key="2">
    <source>
        <dbReference type="PROSITE" id="PS50942"/>
    </source>
</evidence>
<dbReference type="Gene3D" id="1.25.40.90">
    <property type="match status" value="1"/>
</dbReference>
<keyword evidence="4" id="KW-1185">Reference proteome</keyword>
<feature type="region of interest" description="Disordered" evidence="1">
    <location>
        <begin position="145"/>
        <end position="191"/>
    </location>
</feature>
<dbReference type="CDD" id="cd16989">
    <property type="entry name" value="ENTH_EpsinR"/>
    <property type="match status" value="1"/>
</dbReference>
<dbReference type="GO" id="GO:0005543">
    <property type="term" value="F:phospholipid binding"/>
    <property type="evidence" value="ECO:0007669"/>
    <property type="project" value="TreeGrafter"/>
</dbReference>
<dbReference type="InterPro" id="IPR013809">
    <property type="entry name" value="ENTH"/>
</dbReference>
<name>A0A2B4RWH2_STYPI</name>
<feature type="compositionally biased region" description="Low complexity" evidence="1">
    <location>
        <begin position="424"/>
        <end position="470"/>
    </location>
</feature>
<dbReference type="PROSITE" id="PS50942">
    <property type="entry name" value="ENTH"/>
    <property type="match status" value="1"/>
</dbReference>
<dbReference type="SMART" id="SM00273">
    <property type="entry name" value="ENTH"/>
    <property type="match status" value="1"/>
</dbReference>
<dbReference type="PANTHER" id="PTHR12276">
    <property type="entry name" value="EPSIN/ENT-RELATED"/>
    <property type="match status" value="1"/>
</dbReference>
<feature type="domain" description="ENTH" evidence="2">
    <location>
        <begin position="13"/>
        <end position="146"/>
    </location>
</feature>
<feature type="compositionally biased region" description="Polar residues" evidence="1">
    <location>
        <begin position="543"/>
        <end position="562"/>
    </location>
</feature>
<evidence type="ECO:0000313" key="4">
    <source>
        <dbReference type="Proteomes" id="UP000225706"/>
    </source>
</evidence>
<reference evidence="4" key="1">
    <citation type="journal article" date="2017" name="bioRxiv">
        <title>Comparative analysis of the genomes of Stylophora pistillata and Acropora digitifera provides evidence for extensive differences between species of corals.</title>
        <authorList>
            <person name="Voolstra C.R."/>
            <person name="Li Y."/>
            <person name="Liew Y.J."/>
            <person name="Baumgarten S."/>
            <person name="Zoccola D."/>
            <person name="Flot J.-F."/>
            <person name="Tambutte S."/>
            <person name="Allemand D."/>
            <person name="Aranda M."/>
        </authorList>
    </citation>
    <scope>NUCLEOTIDE SEQUENCE [LARGE SCALE GENOMIC DNA]</scope>
</reference>
<dbReference type="GO" id="GO:0030125">
    <property type="term" value="C:clathrin vesicle coat"/>
    <property type="evidence" value="ECO:0007669"/>
    <property type="project" value="TreeGrafter"/>
</dbReference>
<evidence type="ECO:0000256" key="1">
    <source>
        <dbReference type="SAM" id="MobiDB-lite"/>
    </source>
</evidence>
<dbReference type="InterPro" id="IPR008942">
    <property type="entry name" value="ENTH_VHS"/>
</dbReference>
<feature type="compositionally biased region" description="Low complexity" evidence="1">
    <location>
        <begin position="273"/>
        <end position="284"/>
    </location>
</feature>
<accession>A0A2B4RWH2</accession>
<feature type="compositionally biased region" description="Low complexity" evidence="1">
    <location>
        <begin position="398"/>
        <end position="414"/>
    </location>
</feature>
<dbReference type="Proteomes" id="UP000225706">
    <property type="component" value="Unassembled WGS sequence"/>
</dbReference>
<feature type="region of interest" description="Disordered" evidence="1">
    <location>
        <begin position="542"/>
        <end position="572"/>
    </location>
</feature>
<dbReference type="EMBL" id="LSMT01000290">
    <property type="protein sequence ID" value="PFX21133.1"/>
    <property type="molecule type" value="Genomic_DNA"/>
</dbReference>
<feature type="compositionally biased region" description="Polar residues" evidence="1">
    <location>
        <begin position="337"/>
        <end position="348"/>
    </location>
</feature>
<feature type="region of interest" description="Disordered" evidence="1">
    <location>
        <begin position="206"/>
        <end position="284"/>
    </location>
</feature>
<proteinExistence type="predicted"/>
<organism evidence="3 4">
    <name type="scientific">Stylophora pistillata</name>
    <name type="common">Smooth cauliflower coral</name>
    <dbReference type="NCBI Taxonomy" id="50429"/>
    <lineage>
        <taxon>Eukaryota</taxon>
        <taxon>Metazoa</taxon>
        <taxon>Cnidaria</taxon>
        <taxon>Anthozoa</taxon>
        <taxon>Hexacorallia</taxon>
        <taxon>Scleractinia</taxon>
        <taxon>Astrocoeniina</taxon>
        <taxon>Pocilloporidae</taxon>
        <taxon>Stylophora</taxon>
    </lineage>
</organism>
<feature type="compositionally biased region" description="Basic and acidic residues" evidence="1">
    <location>
        <begin position="163"/>
        <end position="180"/>
    </location>
</feature>
<protein>
    <submittedName>
        <fullName evidence="3">Clathrin interactor 1</fullName>
    </submittedName>
</protein>
<evidence type="ECO:0000313" key="3">
    <source>
        <dbReference type="EMBL" id="PFX21133.1"/>
    </source>
</evidence>
<dbReference type="SUPFAM" id="SSF48464">
    <property type="entry name" value="ENTH/VHS domain"/>
    <property type="match status" value="1"/>
</dbReference>
<dbReference type="GO" id="GO:0006897">
    <property type="term" value="P:endocytosis"/>
    <property type="evidence" value="ECO:0007669"/>
    <property type="project" value="TreeGrafter"/>
</dbReference>
<dbReference type="AlphaFoldDB" id="A0A2B4RWH2"/>
<feature type="compositionally biased region" description="Acidic residues" evidence="1">
    <location>
        <begin position="213"/>
        <end position="223"/>
    </location>
</feature>
<feature type="compositionally biased region" description="Polar residues" evidence="1">
    <location>
        <begin position="379"/>
        <end position="397"/>
    </location>
</feature>
<feature type="compositionally biased region" description="Basic residues" evidence="1">
    <location>
        <begin position="145"/>
        <end position="154"/>
    </location>
</feature>
<dbReference type="GO" id="GO:0030276">
    <property type="term" value="F:clathrin binding"/>
    <property type="evidence" value="ECO:0007669"/>
    <property type="project" value="TreeGrafter"/>
</dbReference>
<dbReference type="GO" id="GO:0005886">
    <property type="term" value="C:plasma membrane"/>
    <property type="evidence" value="ECO:0007669"/>
    <property type="project" value="TreeGrafter"/>
</dbReference>
<sequence>MWKIRELQDKVTNVVMNYTEIEAKVREATNDDSWGPHGTVMAEIARYTFTYEHFPEVMSMLWKRMLHENKKNWRRIYKALLLLTYLVKNGSERVVTNTRDHIYDLRQLENFNHTDEFGRDQGINIRHKVKDLVELVQDDERLKQERKRAKKNRDKYKGVSNDDYTRSYSDRYDSEPRGTDQFDEFNGRTTRKSRIRDWRERAGSYGEYKDKDSEEEEAEEAEEEKDKNSTSSPDSSQNPTPKLQSKPSRTIDLGAAANFGKLDITKNKSEKPVQSAAQSTVSSSRADLVDLFSGPSGTALTAQPFQAPPASVVPSSNDDSFFADFASAPAEGGTIRGSENVNFSNGTPEASDDFGDFAAFRTGSPPQSNLSDDAFFSGFESNTTPQSNQITVSQSVPQNASQFFSASQSQSVVNPPLQPQSTVLPGLHPQLGPLTQPGLQPQPGLLSQTSLQPQPSLQSQPGLQPQASLQPQPVHSALMNNQFVSGAMQGQIPNTQLFVQPQPSQQPMLIKPQTMTPSKPLLPSGKSSSSVMAEGTPLRQKAVKSTTWSNSPVDISLDNLSPMSHKDKPAQPSMNELYSNQQQVPSAAMGSYNMPQQGMYPMGMPSVNTNYPVMGMAAPQINMVGPNMSQMAVSSNVPMMPMTNRAMGMMQPRPMGQMPSFGTSGYSTYKGVS</sequence>
<feature type="region of interest" description="Disordered" evidence="1">
    <location>
        <begin position="329"/>
        <end position="470"/>
    </location>
</feature>
<dbReference type="Pfam" id="PF01417">
    <property type="entry name" value="ENTH"/>
    <property type="match status" value="1"/>
</dbReference>
<feature type="compositionally biased region" description="Polar residues" evidence="1">
    <location>
        <begin position="229"/>
        <end position="248"/>
    </location>
</feature>